<dbReference type="AlphaFoldDB" id="A0ABD1HE30"/>
<sequence>MEEQSEIEERRYQAERKRKGKQVARPPLKKVKKAKPVVSIREPVTESTPETPDMVAVEKEAEGSEKDEDSEEESPHIGYENLVVELDEDLLQRMENFDDPKQQSNCSCHALNLGSSLQVREFWYWDWLLPDFGREVSGKVNTHGFGKFKVLMVYSWLGQL</sequence>
<keyword evidence="3" id="KW-1185">Reference proteome</keyword>
<proteinExistence type="predicted"/>
<dbReference type="EMBL" id="JBEAFC010000006">
    <property type="protein sequence ID" value="KAL1554701.1"/>
    <property type="molecule type" value="Genomic_DNA"/>
</dbReference>
<dbReference type="Proteomes" id="UP001567538">
    <property type="component" value="Unassembled WGS sequence"/>
</dbReference>
<reference evidence="2 3" key="1">
    <citation type="submission" date="2024-06" db="EMBL/GenBank/DDBJ databases">
        <title>A chromosome level genome sequence of Diviner's sage (Salvia divinorum).</title>
        <authorList>
            <person name="Ford S.A."/>
            <person name="Ro D.-K."/>
            <person name="Ness R.W."/>
            <person name="Phillips M.A."/>
        </authorList>
    </citation>
    <scope>NUCLEOTIDE SEQUENCE [LARGE SCALE GENOMIC DNA]</scope>
    <source>
        <strain evidence="2">SAF-2024a</strain>
        <tissue evidence="2">Leaf</tissue>
    </source>
</reference>
<feature type="region of interest" description="Disordered" evidence="1">
    <location>
        <begin position="1"/>
        <end position="78"/>
    </location>
</feature>
<feature type="compositionally biased region" description="Basic residues" evidence="1">
    <location>
        <begin position="16"/>
        <end position="35"/>
    </location>
</feature>
<organism evidence="2 3">
    <name type="scientific">Salvia divinorum</name>
    <name type="common">Maria pastora</name>
    <name type="synonym">Diviner's sage</name>
    <dbReference type="NCBI Taxonomy" id="28513"/>
    <lineage>
        <taxon>Eukaryota</taxon>
        <taxon>Viridiplantae</taxon>
        <taxon>Streptophyta</taxon>
        <taxon>Embryophyta</taxon>
        <taxon>Tracheophyta</taxon>
        <taxon>Spermatophyta</taxon>
        <taxon>Magnoliopsida</taxon>
        <taxon>eudicotyledons</taxon>
        <taxon>Gunneridae</taxon>
        <taxon>Pentapetalae</taxon>
        <taxon>asterids</taxon>
        <taxon>lamiids</taxon>
        <taxon>Lamiales</taxon>
        <taxon>Lamiaceae</taxon>
        <taxon>Nepetoideae</taxon>
        <taxon>Mentheae</taxon>
        <taxon>Salviinae</taxon>
        <taxon>Salvia</taxon>
        <taxon>Salvia subgen. Calosphace</taxon>
    </lineage>
</organism>
<accession>A0ABD1HE30</accession>
<name>A0ABD1HE30_SALDI</name>
<gene>
    <name evidence="2" type="ORF">AAHA92_15237</name>
</gene>
<evidence type="ECO:0000313" key="2">
    <source>
        <dbReference type="EMBL" id="KAL1554701.1"/>
    </source>
</evidence>
<comment type="caution">
    <text evidence="2">The sequence shown here is derived from an EMBL/GenBank/DDBJ whole genome shotgun (WGS) entry which is preliminary data.</text>
</comment>
<evidence type="ECO:0000313" key="3">
    <source>
        <dbReference type="Proteomes" id="UP001567538"/>
    </source>
</evidence>
<evidence type="ECO:0000256" key="1">
    <source>
        <dbReference type="SAM" id="MobiDB-lite"/>
    </source>
</evidence>
<protein>
    <submittedName>
        <fullName evidence="2">Uncharacterized protein</fullName>
    </submittedName>
</protein>